<dbReference type="AlphaFoldDB" id="A0A0A8ZKI6"/>
<protein>
    <submittedName>
        <fullName evidence="1">Uncharacterized protein</fullName>
    </submittedName>
</protein>
<reference evidence="1" key="2">
    <citation type="journal article" date="2015" name="Data Brief">
        <title>Shoot transcriptome of the giant reed, Arundo donax.</title>
        <authorList>
            <person name="Barrero R.A."/>
            <person name="Guerrero F.D."/>
            <person name="Moolhuijzen P."/>
            <person name="Goolsby J.A."/>
            <person name="Tidwell J."/>
            <person name="Bellgard S.E."/>
            <person name="Bellgard M.I."/>
        </authorList>
    </citation>
    <scope>NUCLEOTIDE SEQUENCE</scope>
    <source>
        <tissue evidence="1">Shoot tissue taken approximately 20 cm above the soil surface</tissue>
    </source>
</reference>
<accession>A0A0A8ZKI6</accession>
<sequence length="96" mass="10909">MDHKRNGSSAKNGKPAKNLVNMCVSQRKESASKAKKNPFQLQISNTMMQYQSLQHRNNLLMYEIFHGPQAQCITLPINLNQNSPLQCTIHLPIIPH</sequence>
<evidence type="ECO:0000313" key="1">
    <source>
        <dbReference type="EMBL" id="JAD39924.1"/>
    </source>
</evidence>
<dbReference type="EMBL" id="GBRH01257971">
    <property type="protein sequence ID" value="JAD39924.1"/>
    <property type="molecule type" value="Transcribed_RNA"/>
</dbReference>
<proteinExistence type="predicted"/>
<name>A0A0A8ZKI6_ARUDO</name>
<reference evidence="1" key="1">
    <citation type="submission" date="2014-09" db="EMBL/GenBank/DDBJ databases">
        <authorList>
            <person name="Magalhaes I.L.F."/>
            <person name="Oliveira U."/>
            <person name="Santos F.R."/>
            <person name="Vidigal T.H.D.A."/>
            <person name="Brescovit A.D."/>
            <person name="Santos A.J."/>
        </authorList>
    </citation>
    <scope>NUCLEOTIDE SEQUENCE</scope>
    <source>
        <tissue evidence="1">Shoot tissue taken approximately 20 cm above the soil surface</tissue>
    </source>
</reference>
<organism evidence="1">
    <name type="scientific">Arundo donax</name>
    <name type="common">Giant reed</name>
    <name type="synonym">Donax arundinaceus</name>
    <dbReference type="NCBI Taxonomy" id="35708"/>
    <lineage>
        <taxon>Eukaryota</taxon>
        <taxon>Viridiplantae</taxon>
        <taxon>Streptophyta</taxon>
        <taxon>Embryophyta</taxon>
        <taxon>Tracheophyta</taxon>
        <taxon>Spermatophyta</taxon>
        <taxon>Magnoliopsida</taxon>
        <taxon>Liliopsida</taxon>
        <taxon>Poales</taxon>
        <taxon>Poaceae</taxon>
        <taxon>PACMAD clade</taxon>
        <taxon>Arundinoideae</taxon>
        <taxon>Arundineae</taxon>
        <taxon>Arundo</taxon>
    </lineage>
</organism>